<dbReference type="InterPro" id="IPR003838">
    <property type="entry name" value="ABC3_permease_C"/>
</dbReference>
<evidence type="ECO:0000256" key="1">
    <source>
        <dbReference type="ARBA" id="ARBA00004651"/>
    </source>
</evidence>
<gene>
    <name evidence="10" type="ORF">HNR22_004941</name>
</gene>
<keyword evidence="11" id="KW-1185">Reference proteome</keyword>
<evidence type="ECO:0000256" key="6">
    <source>
        <dbReference type="ARBA" id="ARBA00038076"/>
    </source>
</evidence>
<evidence type="ECO:0000256" key="5">
    <source>
        <dbReference type="ARBA" id="ARBA00023136"/>
    </source>
</evidence>
<feature type="transmembrane region" description="Helical" evidence="8">
    <location>
        <begin position="337"/>
        <end position="356"/>
    </location>
</feature>
<feature type="transmembrane region" description="Helical" evidence="8">
    <location>
        <begin position="674"/>
        <end position="701"/>
    </location>
</feature>
<dbReference type="GO" id="GO:0022857">
    <property type="term" value="F:transmembrane transporter activity"/>
    <property type="evidence" value="ECO:0007669"/>
    <property type="project" value="TreeGrafter"/>
</dbReference>
<feature type="region of interest" description="Disordered" evidence="7">
    <location>
        <begin position="99"/>
        <end position="118"/>
    </location>
</feature>
<dbReference type="InterPro" id="IPR050250">
    <property type="entry name" value="Macrolide_Exporter_MacB"/>
</dbReference>
<dbReference type="Pfam" id="PF02687">
    <property type="entry name" value="FtsX"/>
    <property type="match status" value="2"/>
</dbReference>
<keyword evidence="3 8" id="KW-0812">Transmembrane</keyword>
<protein>
    <submittedName>
        <fullName evidence="10">Putative ABC transport system permease protein</fullName>
    </submittedName>
</protein>
<accession>A0A7Y9X4U9</accession>
<comment type="similarity">
    <text evidence="6">Belongs to the ABC-4 integral membrane protein family.</text>
</comment>
<organism evidence="10 11">
    <name type="scientific">Micromonospora jinlongensis</name>
    <dbReference type="NCBI Taxonomy" id="1287877"/>
    <lineage>
        <taxon>Bacteria</taxon>
        <taxon>Bacillati</taxon>
        <taxon>Actinomycetota</taxon>
        <taxon>Actinomycetes</taxon>
        <taxon>Micromonosporales</taxon>
        <taxon>Micromonosporaceae</taxon>
        <taxon>Micromonospora</taxon>
    </lineage>
</organism>
<proteinExistence type="inferred from homology"/>
<keyword evidence="4 8" id="KW-1133">Transmembrane helix</keyword>
<dbReference type="RefSeq" id="WP_343059951.1">
    <property type="nucleotide sequence ID" value="NZ_JACCHK010000001.1"/>
</dbReference>
<evidence type="ECO:0000259" key="9">
    <source>
        <dbReference type="Pfam" id="PF02687"/>
    </source>
</evidence>
<feature type="transmembrane region" description="Helical" evidence="8">
    <location>
        <begin position="468"/>
        <end position="489"/>
    </location>
</feature>
<comment type="caution">
    <text evidence="10">The sequence shown here is derived from an EMBL/GenBank/DDBJ whole genome shotgun (WGS) entry which is preliminary data.</text>
</comment>
<feature type="transmembrane region" description="Helical" evidence="8">
    <location>
        <begin position="295"/>
        <end position="317"/>
    </location>
</feature>
<evidence type="ECO:0000313" key="10">
    <source>
        <dbReference type="EMBL" id="NYH45214.1"/>
    </source>
</evidence>
<keyword evidence="5 8" id="KW-0472">Membrane</keyword>
<feature type="transmembrane region" description="Helical" evidence="8">
    <location>
        <begin position="238"/>
        <end position="268"/>
    </location>
</feature>
<name>A0A7Y9X4U9_9ACTN</name>
<evidence type="ECO:0000256" key="3">
    <source>
        <dbReference type="ARBA" id="ARBA00022692"/>
    </source>
</evidence>
<sequence>MVSIRRAVSAFVAVALGVTLVAAATLLLASGRPQVPDRLARAAVVVQSPEAGASADSFVPTRPWSATATAGLVGRLAALPGVAAAVPDRTFYAQPMVDGRPAGTDNRREDAHQGHGWSSAQLGGLRLTAGEPPRRPGEVVVGRALGLRSGAPVTLLTAVGAESYTVTGLVDGPGVHVADEVAATLAPGVRAIGLVLAADADPERVASAARGIVGTDGQVLTGDARGALEPRNDARTRWIGMQVLTATAALAGFVTVFVVASTFAFTIAQRRRELGLLRAVGATGRQVRRMVYGEALVVGASGGIVGLLLGGGLAPLLGWLLVDAGFEPSTFRVRYELWPVALSLVAGPVISLLAVWSASRRAARIRPLEALREAAVEQRPIGRLRVATGALLVAVGVALSVGTATADEARVAGQYALYAVMALVAGATVLSPAVVGPVVRLLRSPVRRRGGAIGMLVRGGALTATRRTASTAAPVLLTVAFAVLVSGMVRTTTAAYAAGRADNVNAGWIVLPDRAPGLSDQAVAATGGTALLPTTVFRTDPGTVPADRPLTALGVDPAGFAAANRALTVVAGSLDDLRGDDAVVVTASANLRPSEPYAVVFADGTLVSLRVVAVVTDTSLPGDLLVPRAVVRTHDPSALTSTVYVRDRLDPPVGARIVDVATWAAEADAAEDRLVWLFTLLLIGVSAGYGAIAVANTLLLAAAGRAADLRLIRLAGATRRQVVWLVTAESALVVLIGALLGGAVAFAGLLSIRAGLAEQVGAPVDLVVPWSVVAGVVGLCLLLAALASVLPTWRSLRHRPARSSVGLAG</sequence>
<keyword evidence="2" id="KW-1003">Cell membrane</keyword>
<feature type="transmembrane region" description="Helical" evidence="8">
    <location>
        <begin position="416"/>
        <end position="439"/>
    </location>
</feature>
<feature type="transmembrane region" description="Helical" evidence="8">
    <location>
        <begin position="722"/>
        <end position="750"/>
    </location>
</feature>
<dbReference type="AlphaFoldDB" id="A0A7Y9X4U9"/>
<feature type="transmembrane region" description="Helical" evidence="8">
    <location>
        <begin position="386"/>
        <end position="404"/>
    </location>
</feature>
<evidence type="ECO:0000313" key="11">
    <source>
        <dbReference type="Proteomes" id="UP000523545"/>
    </source>
</evidence>
<dbReference type="GO" id="GO:0005886">
    <property type="term" value="C:plasma membrane"/>
    <property type="evidence" value="ECO:0007669"/>
    <property type="project" value="UniProtKB-SubCell"/>
</dbReference>
<comment type="subcellular location">
    <subcellularLocation>
        <location evidence="1">Cell membrane</location>
        <topology evidence="1">Multi-pass membrane protein</topology>
    </subcellularLocation>
</comment>
<feature type="domain" description="ABC3 transporter permease C-terminal" evidence="9">
    <location>
        <begin position="248"/>
        <end position="366"/>
    </location>
</feature>
<feature type="transmembrane region" description="Helical" evidence="8">
    <location>
        <begin position="770"/>
        <end position="793"/>
    </location>
</feature>
<dbReference type="PANTHER" id="PTHR30572:SF4">
    <property type="entry name" value="ABC TRANSPORTER PERMEASE YTRF"/>
    <property type="match status" value="1"/>
</dbReference>
<dbReference type="Proteomes" id="UP000523545">
    <property type="component" value="Unassembled WGS sequence"/>
</dbReference>
<evidence type="ECO:0000256" key="7">
    <source>
        <dbReference type="SAM" id="MobiDB-lite"/>
    </source>
</evidence>
<dbReference type="PANTHER" id="PTHR30572">
    <property type="entry name" value="MEMBRANE COMPONENT OF TRANSPORTER-RELATED"/>
    <property type="match status" value="1"/>
</dbReference>
<evidence type="ECO:0000256" key="2">
    <source>
        <dbReference type="ARBA" id="ARBA00022475"/>
    </source>
</evidence>
<evidence type="ECO:0000256" key="8">
    <source>
        <dbReference type="SAM" id="Phobius"/>
    </source>
</evidence>
<evidence type="ECO:0000256" key="4">
    <source>
        <dbReference type="ARBA" id="ARBA00022989"/>
    </source>
</evidence>
<feature type="domain" description="ABC3 transporter permease C-terminal" evidence="9">
    <location>
        <begin position="682"/>
        <end position="799"/>
    </location>
</feature>
<dbReference type="EMBL" id="JACCHK010000001">
    <property type="protein sequence ID" value="NYH45214.1"/>
    <property type="molecule type" value="Genomic_DNA"/>
</dbReference>
<reference evidence="10 11" key="1">
    <citation type="submission" date="2020-07" db="EMBL/GenBank/DDBJ databases">
        <title>Sequencing the genomes of 1000 actinobacteria strains.</title>
        <authorList>
            <person name="Klenk H.-P."/>
        </authorList>
    </citation>
    <scope>NUCLEOTIDE SEQUENCE [LARGE SCALE GENOMIC DNA]</scope>
    <source>
        <strain evidence="10 11">DSM 45876</strain>
    </source>
</reference>